<keyword evidence="4" id="KW-1185">Reference proteome</keyword>
<keyword evidence="3" id="KW-0378">Hydrolase</keyword>
<keyword evidence="3" id="KW-0347">Helicase</keyword>
<feature type="chain" id="PRO_5038590994" evidence="2">
    <location>
        <begin position="29"/>
        <end position="663"/>
    </location>
</feature>
<keyword evidence="3" id="KW-0067">ATP-binding</keyword>
<name>A0A3D9SJH1_9ACTN</name>
<sequence>MRIRSLLVTAVLVLGGVTAPSASPSALATTGPGCDPIDPVGCLMPFPNDWFTRPDPSTATGRRVAFQTAAMPRNRLGKAIDPREWNRSDGFSPGSPLLTRVPGVDLAETGAAPITDIGRSLDDDAPIVVIDTETGQRWPYWAELDAQATDPDRRALIIRPARNFLEGHRYVVALRDLKDAQGGAIPPGPAFGAILGPSLPSTHPLHARQGQSRRTLADLARHGVGTEGLYLAWDFTVASRRSLSERMLHLRDDSFAKLGDRSPGFVVTQVTDHPPEDATARTVKGRMLVPSYLNLPGGLPGSQFHYGPDGLPARLLNNTQAPTFQCTIPRVALTRPARPALYGHGLLGGENEVGGGNVRAMAAEHGFVFCATKWAGMSLDDVPNVVTVLTDLSRFATIADRAQQGMLNMLWLGRAMIHENGFAAHRAFRGPDGAPLIDTGAELVFDGNSQGGIMGGALTAVSTDIRRAVLGVPGMNYSTLLNRSVDFDTYSIVMNAAYPDKLDQQLGFALIQMLWDRGEANGYAEHMTDRPLPGTPEHRVLLHVAFGDHQVAPVTAEVEARTIGARIHAPAVAAGRNPDRVPYWGIPTIGSHPYGGSALVIWDSGTPHPPLTNTPPSGPEYGRDPHSDPRNSAAARRQKAVFLTTGEVVDVCDGAPCRAGPIG</sequence>
<feature type="region of interest" description="Disordered" evidence="1">
    <location>
        <begin position="605"/>
        <end position="636"/>
    </location>
</feature>
<feature type="signal peptide" evidence="2">
    <location>
        <begin position="1"/>
        <end position="28"/>
    </location>
</feature>
<dbReference type="AlphaFoldDB" id="A0A3D9SJH1"/>
<proteinExistence type="predicted"/>
<dbReference type="RefSeq" id="WP_245974118.1">
    <property type="nucleotide sequence ID" value="NZ_QTTT01000001.1"/>
</dbReference>
<protein>
    <submittedName>
        <fullName evidence="3">ATP-dependent DNA helicase RecG</fullName>
    </submittedName>
</protein>
<reference evidence="3 4" key="1">
    <citation type="submission" date="2018-08" db="EMBL/GenBank/DDBJ databases">
        <title>Sequencing the genomes of 1000 actinobacteria strains.</title>
        <authorList>
            <person name="Klenk H.-P."/>
        </authorList>
    </citation>
    <scope>NUCLEOTIDE SEQUENCE [LARGE SCALE GENOMIC DNA]</scope>
    <source>
        <strain evidence="3 4">DSM 43927</strain>
    </source>
</reference>
<comment type="caution">
    <text evidence="3">The sequence shown here is derived from an EMBL/GenBank/DDBJ whole genome shotgun (WGS) entry which is preliminary data.</text>
</comment>
<evidence type="ECO:0000313" key="4">
    <source>
        <dbReference type="Proteomes" id="UP000256661"/>
    </source>
</evidence>
<dbReference type="Proteomes" id="UP000256661">
    <property type="component" value="Unassembled WGS sequence"/>
</dbReference>
<accession>A0A3D9SJH1</accession>
<keyword evidence="2" id="KW-0732">Signal</keyword>
<dbReference type="GO" id="GO:0004386">
    <property type="term" value="F:helicase activity"/>
    <property type="evidence" value="ECO:0007669"/>
    <property type="project" value="UniProtKB-KW"/>
</dbReference>
<organism evidence="3 4">
    <name type="scientific">Thermomonospora umbrina</name>
    <dbReference type="NCBI Taxonomy" id="111806"/>
    <lineage>
        <taxon>Bacteria</taxon>
        <taxon>Bacillati</taxon>
        <taxon>Actinomycetota</taxon>
        <taxon>Actinomycetes</taxon>
        <taxon>Streptosporangiales</taxon>
        <taxon>Thermomonosporaceae</taxon>
        <taxon>Thermomonospora</taxon>
    </lineage>
</organism>
<keyword evidence="3" id="KW-0547">Nucleotide-binding</keyword>
<gene>
    <name evidence="3" type="ORF">DFJ69_1512</name>
</gene>
<feature type="compositionally biased region" description="Pro residues" evidence="1">
    <location>
        <begin position="607"/>
        <end position="618"/>
    </location>
</feature>
<evidence type="ECO:0000256" key="2">
    <source>
        <dbReference type="SAM" id="SignalP"/>
    </source>
</evidence>
<evidence type="ECO:0000256" key="1">
    <source>
        <dbReference type="SAM" id="MobiDB-lite"/>
    </source>
</evidence>
<evidence type="ECO:0000313" key="3">
    <source>
        <dbReference type="EMBL" id="REE96088.1"/>
    </source>
</evidence>
<dbReference type="EMBL" id="QTTT01000001">
    <property type="protein sequence ID" value="REE96088.1"/>
    <property type="molecule type" value="Genomic_DNA"/>
</dbReference>